<evidence type="ECO:0000313" key="2">
    <source>
        <dbReference type="EMBL" id="CUV31751.1"/>
    </source>
</evidence>
<keyword evidence="1" id="KW-0732">Signal</keyword>
<organism evidence="2">
    <name type="scientific">Ralstonia solanacearum</name>
    <name type="common">Pseudomonas solanacearum</name>
    <dbReference type="NCBI Taxonomy" id="305"/>
    <lineage>
        <taxon>Bacteria</taxon>
        <taxon>Pseudomonadati</taxon>
        <taxon>Pseudomonadota</taxon>
        <taxon>Betaproteobacteria</taxon>
        <taxon>Burkholderiales</taxon>
        <taxon>Burkholderiaceae</taxon>
        <taxon>Ralstonia</taxon>
        <taxon>Ralstonia solanacearum species complex</taxon>
    </lineage>
</organism>
<proteinExistence type="predicted"/>
<feature type="signal peptide" evidence="1">
    <location>
        <begin position="1"/>
        <end position="19"/>
    </location>
</feature>
<name>A0A0S4VBF0_RALSL</name>
<reference evidence="2" key="1">
    <citation type="submission" date="2015-10" db="EMBL/GenBank/DDBJ databases">
        <authorList>
            <person name="Gilbert D.G."/>
        </authorList>
    </citation>
    <scope>NUCLEOTIDE SEQUENCE</scope>
    <source>
        <strain evidence="2">Phyl III-seqv23</strain>
    </source>
</reference>
<feature type="chain" id="PRO_5006628970" evidence="1">
    <location>
        <begin position="20"/>
        <end position="220"/>
    </location>
</feature>
<dbReference type="EMBL" id="LN899824">
    <property type="protein sequence ID" value="CUV31751.1"/>
    <property type="molecule type" value="Genomic_DNA"/>
</dbReference>
<evidence type="ECO:0000256" key="1">
    <source>
        <dbReference type="SAM" id="SignalP"/>
    </source>
</evidence>
<sequence length="220" mass="23273">MFKYFVMGIFLAHSALASADYCVDQYDGQITKVNTELGTLLKRQAEIDTRVAQIYVSVSKLSKDLADAAKKVPPDTGTIQRLGEQIADLDREKTLLEAEGYKNQDRAGQLKGVVPAELQGKLRGCVEATAPTNRLVNLAIQTIAIVSTGGAAVNLPPKALYVDMGAVLNGYPTGGSTSVINEAREAALRALPGGLGSDSNDVGKFLRNPVGVISCIFGCS</sequence>
<accession>A0A0S4VBF0</accession>
<gene>
    <name evidence="2" type="ORF">RUN1985_v1_1130008</name>
</gene>
<dbReference type="AlphaFoldDB" id="A0A0S4VBF0"/>
<protein>
    <submittedName>
        <fullName evidence="2">Uncharacterized protein</fullName>
    </submittedName>
</protein>